<organism evidence="2 3">
    <name type="scientific">Brassica napus</name>
    <name type="common">Rape</name>
    <dbReference type="NCBI Taxonomy" id="3708"/>
    <lineage>
        <taxon>Eukaryota</taxon>
        <taxon>Viridiplantae</taxon>
        <taxon>Streptophyta</taxon>
        <taxon>Embryophyta</taxon>
        <taxon>Tracheophyta</taxon>
        <taxon>Spermatophyta</taxon>
        <taxon>Magnoliopsida</taxon>
        <taxon>eudicotyledons</taxon>
        <taxon>Gunneridae</taxon>
        <taxon>Pentapetalae</taxon>
        <taxon>rosids</taxon>
        <taxon>malvids</taxon>
        <taxon>Brassicales</taxon>
        <taxon>Brassicaceae</taxon>
        <taxon>Brassiceae</taxon>
        <taxon>Brassica</taxon>
    </lineage>
</organism>
<comment type="caution">
    <text evidence="2">The sequence shown here is derived from an EMBL/GenBank/DDBJ whole genome shotgun (WGS) entry which is preliminary data.</text>
</comment>
<evidence type="ECO:0000313" key="3">
    <source>
        <dbReference type="Proteomes" id="UP000824890"/>
    </source>
</evidence>
<proteinExistence type="predicted"/>
<accession>A0ABQ7Y2R4</accession>
<gene>
    <name evidence="2" type="ORF">HID58_079230</name>
</gene>
<sequence length="235" mass="26359">TFSDLQAHSTTSIKRPPARQTQSEKFLAKSPAALFFNAITPGLSDSELLFSLFHLWESRNRELRIGFELQLFNKILEGLTVNYLRGLKRQGLEGLKESYDLALCAFVVSAKEFRLVIGPTKCLTSSKPCLLRAGMLLAQTSAHQRCTLRDVINSLNTVSTMDATVKLNCVSTGFSSQDTQFQFFIYHASLVMCLSQAVLNSNSAVYNRCAYLNLSNYFLAIYNSLDEDETLRELI</sequence>
<evidence type="ECO:0000313" key="2">
    <source>
        <dbReference type="EMBL" id="KAH0862019.1"/>
    </source>
</evidence>
<feature type="non-terminal residue" evidence="2">
    <location>
        <position position="1"/>
    </location>
</feature>
<dbReference type="Proteomes" id="UP000824890">
    <property type="component" value="Unassembled WGS sequence"/>
</dbReference>
<dbReference type="EMBL" id="JAGKQM010000018">
    <property type="protein sequence ID" value="KAH0862019.1"/>
    <property type="molecule type" value="Genomic_DNA"/>
</dbReference>
<keyword evidence="3" id="KW-1185">Reference proteome</keyword>
<name>A0ABQ7Y2R4_BRANA</name>
<evidence type="ECO:0000256" key="1">
    <source>
        <dbReference type="SAM" id="MobiDB-lite"/>
    </source>
</evidence>
<protein>
    <submittedName>
        <fullName evidence="2">Uncharacterized protein</fullName>
    </submittedName>
</protein>
<feature type="region of interest" description="Disordered" evidence="1">
    <location>
        <begin position="1"/>
        <end position="21"/>
    </location>
</feature>
<reference evidence="2 3" key="1">
    <citation type="submission" date="2021-05" db="EMBL/GenBank/DDBJ databases">
        <title>Genome Assembly of Synthetic Allotetraploid Brassica napus Reveals Homoeologous Exchanges between Subgenomes.</title>
        <authorList>
            <person name="Davis J.T."/>
        </authorList>
    </citation>
    <scope>NUCLEOTIDE SEQUENCE [LARGE SCALE GENOMIC DNA]</scope>
    <source>
        <strain evidence="3">cv. Da-Ae</strain>
        <tissue evidence="2">Seedling</tissue>
    </source>
</reference>